<keyword evidence="13" id="KW-1185">Reference proteome</keyword>
<dbReference type="AlphaFoldDB" id="A0ABD3PY20"/>
<dbReference type="PROSITE" id="PS00536">
    <property type="entry name" value="UBIQUITIN_ACTIVAT_1"/>
    <property type="match status" value="1"/>
</dbReference>
<evidence type="ECO:0000259" key="11">
    <source>
        <dbReference type="SMART" id="SM00985"/>
    </source>
</evidence>
<dbReference type="InterPro" id="IPR042449">
    <property type="entry name" value="Ub-E1_IAD_1"/>
</dbReference>
<dbReference type="NCBIfam" id="TIGR01408">
    <property type="entry name" value="Ube1"/>
    <property type="match status" value="1"/>
</dbReference>
<dbReference type="GO" id="GO:0005524">
    <property type="term" value="F:ATP binding"/>
    <property type="evidence" value="ECO:0007669"/>
    <property type="project" value="UniProtKB-KW"/>
</dbReference>
<comment type="similarity">
    <text evidence="3 10">Belongs to the ubiquitin-activating E1 family.</text>
</comment>
<protein>
    <recommendedName>
        <fullName evidence="4">E1 ubiquitin-activating enzyme</fullName>
        <ecNumber evidence="4">6.2.1.45</ecNumber>
    </recommendedName>
</protein>
<evidence type="ECO:0000256" key="4">
    <source>
        <dbReference type="ARBA" id="ARBA00012990"/>
    </source>
</evidence>
<evidence type="ECO:0000256" key="2">
    <source>
        <dbReference type="ARBA" id="ARBA00004906"/>
    </source>
</evidence>
<dbReference type="Pfam" id="PF10585">
    <property type="entry name" value="UBA_E1_SCCH"/>
    <property type="match status" value="1"/>
</dbReference>
<dbReference type="EC" id="6.2.1.45" evidence="4"/>
<dbReference type="InterPro" id="IPR032418">
    <property type="entry name" value="E1_FCCH"/>
</dbReference>
<evidence type="ECO:0000313" key="12">
    <source>
        <dbReference type="EMBL" id="KAL3792211.1"/>
    </source>
</evidence>
<dbReference type="Gene3D" id="3.50.50.80">
    <property type="entry name" value="Ubiquitin-activating enzyme E1, inactive adenylation domain, subdomain 1"/>
    <property type="match status" value="1"/>
</dbReference>
<dbReference type="Pfam" id="PF00899">
    <property type="entry name" value="ThiF"/>
    <property type="match status" value="1"/>
</dbReference>
<dbReference type="InterPro" id="IPR033127">
    <property type="entry name" value="UBQ-activ_enz_E1_Cys_AS"/>
</dbReference>
<dbReference type="InterPro" id="IPR018075">
    <property type="entry name" value="UBQ-activ_enz_E1"/>
</dbReference>
<evidence type="ECO:0000313" key="13">
    <source>
        <dbReference type="Proteomes" id="UP001530315"/>
    </source>
</evidence>
<dbReference type="PANTHER" id="PTHR10953">
    <property type="entry name" value="UBIQUITIN-ACTIVATING ENZYME E1"/>
    <property type="match status" value="1"/>
</dbReference>
<dbReference type="EMBL" id="JALLAZ020000562">
    <property type="protein sequence ID" value="KAL3792211.1"/>
    <property type="molecule type" value="Genomic_DNA"/>
</dbReference>
<dbReference type="Gene3D" id="3.40.50.12550">
    <property type="entry name" value="Ubiquitin-activating enzyme E1, inactive adenylation domain, subdomain 2"/>
    <property type="match status" value="1"/>
</dbReference>
<gene>
    <name evidence="12" type="ORF">ACHAW5_004086</name>
</gene>
<evidence type="ECO:0000256" key="1">
    <source>
        <dbReference type="ARBA" id="ARBA00000488"/>
    </source>
</evidence>
<evidence type="ECO:0000256" key="8">
    <source>
        <dbReference type="ARBA" id="ARBA00022840"/>
    </source>
</evidence>
<dbReference type="GO" id="GO:0004839">
    <property type="term" value="F:ubiquitin activating enzyme activity"/>
    <property type="evidence" value="ECO:0007669"/>
    <property type="project" value="UniProtKB-EC"/>
</dbReference>
<dbReference type="PANTHER" id="PTHR10953:SF4">
    <property type="entry name" value="UBIQUITIN-ACTIVATING ENZYME E1 C-TERMINAL DOMAIN-CONTAINING PROTEIN"/>
    <property type="match status" value="1"/>
</dbReference>
<sequence length="1072" mass="117362">MADESTSPPAPSAVVDEKLYSRQLYVMGHEAQRRMMSSRAVLIGMSGLGVEVAKNIILAGVSSVTLCDPESPNSFDLGGNFYLGENDLPPRGASSSSSSSSGGGGRGRAELCRDRLAGLNEYVKVDVASGVSSLLRDEAGLLALVAGATVVVVTVPLRTSTLCAIDERCRSSGACFVYALATGVFGKVFCDFGDAFVVTDRDGENPATSQVENVVTSNPALVKVLEDQGRHGLETGDRVTFSKVVGLDGLLSGDGGDAATYEVRVTGPFTFELPGVDASSCSEPATQGYITQVKTPVTVKFRSYREALTDHGELMMSDFAKFDRPPLLHLAYRALESYAESRGMELPMPGDAAACGEVWELARSMDSGKVLKNDDDAAVAADRRIVLHLASGSRSVLSPMCATLGGIVGQEVLKACSGKFTPINGFFYFDADECLPEAPLSSADVMPSGTSRYDSTVAVFGREAQMRLLDLNYFLVGAGAIGCEMLKNWALMGVACGEKGKIHITDMDRIEKSNLSRQFLFRNKDINEFKSDTAARAAMEMNSNMNIVSYQEKVGSDTEEIFGDDFYDKLSGVCTALDNVEARLYVDQRCLFYRLPMLESGTLGTKGNTQVVIPGVTENYGATRDPPEKSIPVCTLKNFPNQIQHTLQWARDYFEGEFKQSGEDVNSYLSNPNYAESLAGQQNSKVETALAIRKTLVDERPVSFEDCVVWARLKFETIFNNQIRQLLHNFPENQITSSGAKFWSGSKRCPKPLIFDLNDKCEDAKMRNHFDFIVAAANLRAHMFGIKGRTDEEYFVEVLQNVIVPDFSPIEGVKIASTEAEAKESDNAVASSAVVEEDVDQILASLPKPGALAGFKLNPIEFDKDVDEHMLFVTACSNLRALNYSIPTEDTHRSRAIAGRIIPAIATTTALVTGLICLELYKIIGTSRKELQIDAYKNGFVNLAIPFMTLSEPTPPAKTTAVVKGEEWHWTAWDCLDMNMGDITLEEFIEHFKGKYNLDVSMISHGVSILFSFFANKKKLAERMKMKMSEVVTSVTKKDLPPNQLFITFEIIANDLDTDEEVELPYVKFRFR</sequence>
<dbReference type="Pfam" id="PF09358">
    <property type="entry name" value="E1_UFD"/>
    <property type="match status" value="1"/>
</dbReference>
<dbReference type="CDD" id="cd01490">
    <property type="entry name" value="Ube1_repeat2"/>
    <property type="match status" value="1"/>
</dbReference>
<dbReference type="InterPro" id="IPR035985">
    <property type="entry name" value="Ubiquitin-activating_enz"/>
</dbReference>
<dbReference type="InterPro" id="IPR018074">
    <property type="entry name" value="UBQ-activ_enz_E1_CS"/>
</dbReference>
<dbReference type="InterPro" id="IPR042063">
    <property type="entry name" value="Ubi_acti_E1_SCCH"/>
</dbReference>
<feature type="domain" description="Ubiquitin-activating enzyme E1 C-terminal" evidence="11">
    <location>
        <begin position="936"/>
        <end position="1067"/>
    </location>
</feature>
<dbReference type="InterPro" id="IPR045886">
    <property type="entry name" value="ThiF/MoeB/HesA"/>
</dbReference>
<evidence type="ECO:0000256" key="6">
    <source>
        <dbReference type="ARBA" id="ARBA00022741"/>
    </source>
</evidence>
<evidence type="ECO:0000256" key="3">
    <source>
        <dbReference type="ARBA" id="ARBA00005673"/>
    </source>
</evidence>
<dbReference type="Gene3D" id="3.10.290.60">
    <property type="entry name" value="Ubiquitin-activating enzyme E1, UFD domain"/>
    <property type="match status" value="1"/>
</dbReference>
<accession>A0ABD3PY20</accession>
<comment type="pathway">
    <text evidence="2">Protein modification; protein ubiquitination.</text>
</comment>
<comment type="caution">
    <text evidence="12">The sequence shown here is derived from an EMBL/GenBank/DDBJ whole genome shotgun (WGS) entry which is preliminary data.</text>
</comment>
<dbReference type="PRINTS" id="PR01849">
    <property type="entry name" value="UBIQUITINACT"/>
</dbReference>
<evidence type="ECO:0000256" key="9">
    <source>
        <dbReference type="PROSITE-ProRule" id="PRU10132"/>
    </source>
</evidence>
<dbReference type="SMART" id="SM00985">
    <property type="entry name" value="UBA_e1_C"/>
    <property type="match status" value="1"/>
</dbReference>
<keyword evidence="7 10" id="KW-0833">Ubl conjugation pathway</keyword>
<dbReference type="SUPFAM" id="SSF69572">
    <property type="entry name" value="Activating enzymes of the ubiquitin-like proteins"/>
    <property type="match status" value="2"/>
</dbReference>
<evidence type="ECO:0000256" key="7">
    <source>
        <dbReference type="ARBA" id="ARBA00022786"/>
    </source>
</evidence>
<dbReference type="InterPro" id="IPR018965">
    <property type="entry name" value="Ub-activating_enz_E1_C"/>
</dbReference>
<reference evidence="12 13" key="1">
    <citation type="submission" date="2024-10" db="EMBL/GenBank/DDBJ databases">
        <title>Updated reference genomes for cyclostephanoid diatoms.</title>
        <authorList>
            <person name="Roberts W.R."/>
            <person name="Alverson A.J."/>
        </authorList>
    </citation>
    <scope>NUCLEOTIDE SEQUENCE [LARGE SCALE GENOMIC DNA]</scope>
    <source>
        <strain evidence="12 13">AJA276-08</strain>
    </source>
</reference>
<keyword evidence="5 10" id="KW-0436">Ligase</keyword>
<keyword evidence="6 10" id="KW-0547">Nucleotide-binding</keyword>
<keyword evidence="8 10" id="KW-0067">ATP-binding</keyword>
<dbReference type="InterPro" id="IPR038252">
    <property type="entry name" value="UBA_E1_C_sf"/>
</dbReference>
<dbReference type="InterPro" id="IPR042302">
    <property type="entry name" value="E1_FCCH_sf"/>
</dbReference>
<comment type="catalytic activity">
    <reaction evidence="1">
        <text>ATP + ubiquitin + [E1 ubiquitin-activating enzyme]-L-cysteine = AMP + diphosphate + S-ubiquitinyl-[E1 ubiquitin-activating enzyme]-L-cysteine.</text>
        <dbReference type="EC" id="6.2.1.45"/>
    </reaction>
</comment>
<name>A0ABD3PY20_9STRA</name>
<dbReference type="Pfam" id="PF16190">
    <property type="entry name" value="E1_FCCH"/>
    <property type="match status" value="1"/>
</dbReference>
<dbReference type="InterPro" id="IPR000594">
    <property type="entry name" value="ThiF_NAD_FAD-bd"/>
</dbReference>
<dbReference type="FunFam" id="3.40.50.720:FF:000015">
    <property type="entry name" value="Ubiquitin-activating enzyme E1 1"/>
    <property type="match status" value="1"/>
</dbReference>
<organism evidence="12 13">
    <name type="scientific">Stephanodiscus triporus</name>
    <dbReference type="NCBI Taxonomy" id="2934178"/>
    <lineage>
        <taxon>Eukaryota</taxon>
        <taxon>Sar</taxon>
        <taxon>Stramenopiles</taxon>
        <taxon>Ochrophyta</taxon>
        <taxon>Bacillariophyta</taxon>
        <taxon>Coscinodiscophyceae</taxon>
        <taxon>Thalassiosirophycidae</taxon>
        <taxon>Stephanodiscales</taxon>
        <taxon>Stephanodiscaceae</taxon>
        <taxon>Stephanodiscus</taxon>
    </lineage>
</organism>
<dbReference type="Gene3D" id="2.40.30.180">
    <property type="entry name" value="Ubiquitin-activating enzyme E1, FCCH domain"/>
    <property type="match status" value="1"/>
</dbReference>
<dbReference type="InterPro" id="IPR032420">
    <property type="entry name" value="E1_4HB"/>
</dbReference>
<feature type="active site" description="Glycyl thioester intermediate" evidence="9">
    <location>
        <position position="634"/>
    </location>
</feature>
<dbReference type="Gene3D" id="1.10.10.2660">
    <property type="entry name" value="Ubiquitin-activating enzyme E1, SCCH domain"/>
    <property type="match status" value="1"/>
</dbReference>
<dbReference type="Gene3D" id="3.40.50.720">
    <property type="entry name" value="NAD(P)-binding Rossmann-like Domain"/>
    <property type="match status" value="1"/>
</dbReference>
<evidence type="ECO:0000256" key="10">
    <source>
        <dbReference type="RuleBase" id="RU000519"/>
    </source>
</evidence>
<dbReference type="Proteomes" id="UP001530315">
    <property type="component" value="Unassembled WGS sequence"/>
</dbReference>
<dbReference type="InterPro" id="IPR019572">
    <property type="entry name" value="UBA_E1_SCCH"/>
</dbReference>
<dbReference type="InterPro" id="IPR000011">
    <property type="entry name" value="UBQ/SUMO-activ_enz_E1-like"/>
</dbReference>
<proteinExistence type="inferred from homology"/>
<dbReference type="FunFam" id="1.10.10.2660:FF:000001">
    <property type="entry name" value="Ubiquitin-activating enzyme E1 1"/>
    <property type="match status" value="1"/>
</dbReference>
<evidence type="ECO:0000256" key="5">
    <source>
        <dbReference type="ARBA" id="ARBA00022598"/>
    </source>
</evidence>
<dbReference type="PROSITE" id="PS00865">
    <property type="entry name" value="UBIQUITIN_ACTIVAT_2"/>
    <property type="match status" value="1"/>
</dbReference>
<dbReference type="FunFam" id="3.10.290.60:FF:000001">
    <property type="entry name" value="Ubiquitin-activating enzyme E1 2"/>
    <property type="match status" value="1"/>
</dbReference>
<dbReference type="Pfam" id="PF16191">
    <property type="entry name" value="E1_4HB"/>
    <property type="match status" value="1"/>
</dbReference>